<dbReference type="InterPro" id="IPR022643">
    <property type="entry name" value="De-COase2_C"/>
</dbReference>
<accession>A0A4R9LSY1</accession>
<dbReference type="RefSeq" id="WP_135763451.1">
    <property type="nucleotide sequence ID" value="NZ_RQHV01000036.1"/>
</dbReference>
<dbReference type="InterPro" id="IPR000183">
    <property type="entry name" value="Orn/DAP/Arg_de-COase"/>
</dbReference>
<dbReference type="InterPro" id="IPR022644">
    <property type="entry name" value="De-COase2_N"/>
</dbReference>
<gene>
    <name evidence="9" type="ORF">EHS11_05770</name>
</gene>
<comment type="caution">
    <text evidence="9">The sequence shown here is derived from an EMBL/GenBank/DDBJ whole genome shotgun (WGS) entry which is preliminary data.</text>
</comment>
<dbReference type="PANTHER" id="PTHR43727">
    <property type="entry name" value="DIAMINOPIMELATE DECARBOXYLASE"/>
    <property type="match status" value="1"/>
</dbReference>
<evidence type="ECO:0000256" key="5">
    <source>
        <dbReference type="PIRSR" id="PIRSR600183-50"/>
    </source>
</evidence>
<dbReference type="SUPFAM" id="SSF51419">
    <property type="entry name" value="PLP-binding barrel"/>
    <property type="match status" value="1"/>
</dbReference>
<feature type="domain" description="Orn/DAP/Arg decarboxylase 2 C-terminal" evidence="7">
    <location>
        <begin position="273"/>
        <end position="373"/>
    </location>
</feature>
<evidence type="ECO:0000256" key="6">
    <source>
        <dbReference type="RuleBase" id="RU003737"/>
    </source>
</evidence>
<keyword evidence="4" id="KW-0456">Lyase</keyword>
<dbReference type="Pfam" id="PF02784">
    <property type="entry name" value="Orn_Arg_deC_N"/>
    <property type="match status" value="1"/>
</dbReference>
<evidence type="ECO:0000256" key="3">
    <source>
        <dbReference type="ARBA" id="ARBA00022898"/>
    </source>
</evidence>
<dbReference type="GO" id="GO:0009089">
    <property type="term" value="P:lysine biosynthetic process via diaminopimelate"/>
    <property type="evidence" value="ECO:0007669"/>
    <property type="project" value="InterPro"/>
</dbReference>
<evidence type="ECO:0000256" key="1">
    <source>
        <dbReference type="ARBA" id="ARBA00001933"/>
    </source>
</evidence>
<comment type="cofactor">
    <cofactor evidence="1 5">
        <name>pyridoxal 5'-phosphate</name>
        <dbReference type="ChEBI" id="CHEBI:597326"/>
    </cofactor>
</comment>
<comment type="similarity">
    <text evidence="6">Belongs to the Orn/Lys/Arg decarboxylase class-II family.</text>
</comment>
<feature type="modified residue" description="N6-(pyridoxal phosphate)lysine" evidence="5">
    <location>
        <position position="57"/>
    </location>
</feature>
<organism evidence="9 10">
    <name type="scientific">Leptospira ilyithenensis</name>
    <dbReference type="NCBI Taxonomy" id="2484901"/>
    <lineage>
        <taxon>Bacteria</taxon>
        <taxon>Pseudomonadati</taxon>
        <taxon>Spirochaetota</taxon>
        <taxon>Spirochaetia</taxon>
        <taxon>Leptospirales</taxon>
        <taxon>Leptospiraceae</taxon>
        <taxon>Leptospira</taxon>
    </lineage>
</organism>
<dbReference type="AlphaFoldDB" id="A0A4R9LSY1"/>
<keyword evidence="10" id="KW-1185">Reference proteome</keyword>
<evidence type="ECO:0000256" key="2">
    <source>
        <dbReference type="ARBA" id="ARBA00022793"/>
    </source>
</evidence>
<feature type="domain" description="Orn/DAP/Arg decarboxylase 2 N-terminal" evidence="8">
    <location>
        <begin position="33"/>
        <end position="272"/>
    </location>
</feature>
<feature type="active site" description="Proton donor" evidence="5">
    <location>
        <position position="339"/>
    </location>
</feature>
<evidence type="ECO:0000259" key="8">
    <source>
        <dbReference type="Pfam" id="PF02784"/>
    </source>
</evidence>
<evidence type="ECO:0000256" key="4">
    <source>
        <dbReference type="ARBA" id="ARBA00023239"/>
    </source>
</evidence>
<protein>
    <submittedName>
        <fullName evidence="9">Diaminopimelate decarboxylase</fullName>
    </submittedName>
</protein>
<dbReference type="PRINTS" id="PR01179">
    <property type="entry name" value="ODADCRBXLASE"/>
</dbReference>
<keyword evidence="3 5" id="KW-0663">Pyridoxal phosphate</keyword>
<dbReference type="InterPro" id="IPR029066">
    <property type="entry name" value="PLP-binding_barrel"/>
</dbReference>
<reference evidence="9" key="1">
    <citation type="journal article" date="2019" name="PLoS Negl. Trop. Dis.">
        <title>Revisiting the worldwide diversity of Leptospira species in the environment.</title>
        <authorList>
            <person name="Vincent A.T."/>
            <person name="Schiettekatte O."/>
            <person name="Bourhy P."/>
            <person name="Veyrier F.J."/>
            <person name="Picardeau M."/>
        </authorList>
    </citation>
    <scope>NUCLEOTIDE SEQUENCE [LARGE SCALE GENOMIC DNA]</scope>
    <source>
        <strain evidence="9">201400974</strain>
    </source>
</reference>
<proteinExistence type="inferred from homology"/>
<evidence type="ECO:0000313" key="10">
    <source>
        <dbReference type="Proteomes" id="UP000298264"/>
    </source>
</evidence>
<evidence type="ECO:0000259" key="7">
    <source>
        <dbReference type="Pfam" id="PF00278"/>
    </source>
</evidence>
<dbReference type="PRINTS" id="PR01181">
    <property type="entry name" value="DAPDCRBXLASE"/>
</dbReference>
<dbReference type="OrthoDB" id="9802241at2"/>
<name>A0A4R9LSY1_9LEPT</name>
<dbReference type="SUPFAM" id="SSF50621">
    <property type="entry name" value="Alanine racemase C-terminal domain-like"/>
    <property type="match status" value="1"/>
</dbReference>
<keyword evidence="2" id="KW-0210">Decarboxylase</keyword>
<dbReference type="GO" id="GO:0008836">
    <property type="term" value="F:diaminopimelate decarboxylase activity"/>
    <property type="evidence" value="ECO:0007669"/>
    <property type="project" value="InterPro"/>
</dbReference>
<evidence type="ECO:0000313" key="9">
    <source>
        <dbReference type="EMBL" id="TGN12012.1"/>
    </source>
</evidence>
<dbReference type="Gene3D" id="2.40.37.10">
    <property type="entry name" value="Lyase, Ornithine Decarboxylase, Chain A, domain 1"/>
    <property type="match status" value="1"/>
</dbReference>
<dbReference type="EMBL" id="RQHV01000036">
    <property type="protein sequence ID" value="TGN12012.1"/>
    <property type="molecule type" value="Genomic_DNA"/>
</dbReference>
<dbReference type="InterPro" id="IPR002986">
    <property type="entry name" value="DAP_deCOOHase_LysA"/>
</dbReference>
<dbReference type="Proteomes" id="UP000298264">
    <property type="component" value="Unassembled WGS sequence"/>
</dbReference>
<dbReference type="InterPro" id="IPR009006">
    <property type="entry name" value="Ala_racemase/Decarboxylase_C"/>
</dbReference>
<dbReference type="Pfam" id="PF00278">
    <property type="entry name" value="Orn_DAP_Arg_deC"/>
    <property type="match status" value="1"/>
</dbReference>
<dbReference type="Gene3D" id="3.20.20.10">
    <property type="entry name" value="Alanine racemase"/>
    <property type="match status" value="1"/>
</dbReference>
<sequence>MTSIEKLKFLNEDQVRSIAGEFGTPVFVYSQAEIEKKCDEALSFPNAFGLNVRYAMKASPNANVLKIMQNKGILIDASSEHEVHRAVAAGFPSSAIMITSQQFPKDLKSFIEKGVEFNACSLQQLEEFGKLFPGHTVSIRFNPGLGSGHTKKTDVGGVTSSFGIWHEKMPELKAIVSKYNLVVNKVHTHIGSGSDPEVWKAVAHYTLEYAEMFESVTTVSLGGGYKVGRMADEKSTDLQLIGKPAKELFVQFAEKHGRKLTLEIEPGTYLVALCASLITTVDDKIDTGSKGYCFLKLDTGMDANTRPSLYGAKHPLVTVPGDGRAVTKTEEYVVVGHCCESGDVFTQKEGGEPIARLMAETNVGDLVSMEAVGAYCSSMSTKNYNSFPETPEVLVLNSGETKLIRKKQVLEDIYKNEIKVL</sequence>
<dbReference type="CDD" id="cd06828">
    <property type="entry name" value="PLPDE_III_DapDC"/>
    <property type="match status" value="1"/>
</dbReference>
<dbReference type="PANTHER" id="PTHR43727:SF2">
    <property type="entry name" value="GROUP IV DECARBOXYLASE"/>
    <property type="match status" value="1"/>
</dbReference>